<organism evidence="5">
    <name type="scientific">freshwater metagenome</name>
    <dbReference type="NCBI Taxonomy" id="449393"/>
    <lineage>
        <taxon>unclassified sequences</taxon>
        <taxon>metagenomes</taxon>
        <taxon>ecological metagenomes</taxon>
    </lineage>
</organism>
<keyword evidence="1" id="KW-0479">Metal-binding</keyword>
<evidence type="ECO:0000313" key="5">
    <source>
        <dbReference type="EMBL" id="CAB4920150.1"/>
    </source>
</evidence>
<proteinExistence type="predicted"/>
<dbReference type="AlphaFoldDB" id="A0A6J7HUQ6"/>
<reference evidence="5" key="1">
    <citation type="submission" date="2020-05" db="EMBL/GenBank/DDBJ databases">
        <authorList>
            <person name="Chiriac C."/>
            <person name="Salcher M."/>
            <person name="Ghai R."/>
            <person name="Kavagutti S V."/>
        </authorList>
    </citation>
    <scope>NUCLEOTIDE SEQUENCE</scope>
</reference>
<gene>
    <name evidence="4" type="ORF">UFOPK1392_00080</name>
    <name evidence="5" type="ORF">UFOPK3733_00024</name>
</gene>
<dbReference type="Gene3D" id="3.40.720.10">
    <property type="entry name" value="Alkaline Phosphatase, subunit A"/>
    <property type="match status" value="1"/>
</dbReference>
<dbReference type="InterPro" id="IPR000917">
    <property type="entry name" value="Sulfatase_N"/>
</dbReference>
<protein>
    <submittedName>
        <fullName evidence="5">Unannotated protein</fullName>
    </submittedName>
</protein>
<dbReference type="SUPFAM" id="SSF53649">
    <property type="entry name" value="Alkaline phosphatase-like"/>
    <property type="match status" value="1"/>
</dbReference>
<dbReference type="InterPro" id="IPR017850">
    <property type="entry name" value="Alkaline_phosphatase_core_sf"/>
</dbReference>
<accession>A0A6J7HUQ6</accession>
<dbReference type="EMBL" id="CAEMXZ010000002">
    <property type="protein sequence ID" value="CAB4322346.1"/>
    <property type="molecule type" value="Genomic_DNA"/>
</dbReference>
<evidence type="ECO:0000256" key="2">
    <source>
        <dbReference type="ARBA" id="ARBA00022801"/>
    </source>
</evidence>
<dbReference type="GO" id="GO:0005737">
    <property type="term" value="C:cytoplasm"/>
    <property type="evidence" value="ECO:0007669"/>
    <property type="project" value="TreeGrafter"/>
</dbReference>
<dbReference type="EMBL" id="CAFBNC010000001">
    <property type="protein sequence ID" value="CAB4920150.1"/>
    <property type="molecule type" value="Genomic_DNA"/>
</dbReference>
<dbReference type="Pfam" id="PF00884">
    <property type="entry name" value="Sulfatase"/>
    <property type="match status" value="1"/>
</dbReference>
<dbReference type="PANTHER" id="PTHR45953">
    <property type="entry name" value="IDURONATE 2-SULFATASE"/>
    <property type="match status" value="1"/>
</dbReference>
<evidence type="ECO:0000259" key="3">
    <source>
        <dbReference type="Pfam" id="PF00884"/>
    </source>
</evidence>
<sequence>MDGHVGGVHVVTLPAAIWPTPTPSSVLRSADGLHREPALNFLIITLDEFRGDSMSCAGHRVVRTPALDALASQGVRFARHYSQAAPCAPGRAALYTGTYQMNNRVVFNGSPLDDRFDNMARAARRAGYAPALFGYTDQAIDPRTVDSDDPRLFTYEGVLPGFDCIVDLTDQRLPWAEWVRANGFEIPEDPDDALATESERPAEFGVSAFLTNEFLDWHAQQNGAWFAHVSHLRPHPPFSAAGHWAEAFDPADVDLPIPTPEPAHALHELLLSFPFSASPADEAGVREMRAQYYGMIGDVDEQLGRIWQALRDADQWDDTVIIVTSDHGEQLGDHGLQQKMGWFEQSYHVPAIIRDPRRPAGHGSTVNAFTENVDLFPTLCDAMAIDIPRQVDGRPLTEFLDGGEPTDWRTHAHWEFDWRFFMPGANTSGWPDDRRGAHNQLAAQRSDTTGFVQFADGTSLLYDLVADPTWSSPIADPAMALTEAQQMLVWRAEHAERTLTDQFLYPRPS</sequence>
<evidence type="ECO:0000313" key="4">
    <source>
        <dbReference type="EMBL" id="CAB4322346.1"/>
    </source>
</evidence>
<name>A0A6J7HUQ6_9ZZZZ</name>
<dbReference type="PANTHER" id="PTHR45953:SF1">
    <property type="entry name" value="IDURONATE 2-SULFATASE"/>
    <property type="match status" value="1"/>
</dbReference>
<evidence type="ECO:0000256" key="1">
    <source>
        <dbReference type="ARBA" id="ARBA00022723"/>
    </source>
</evidence>
<keyword evidence="2" id="KW-0378">Hydrolase</keyword>
<dbReference type="GO" id="GO:0008484">
    <property type="term" value="F:sulfuric ester hydrolase activity"/>
    <property type="evidence" value="ECO:0007669"/>
    <property type="project" value="TreeGrafter"/>
</dbReference>
<dbReference type="GO" id="GO:0046872">
    <property type="term" value="F:metal ion binding"/>
    <property type="evidence" value="ECO:0007669"/>
    <property type="project" value="UniProtKB-KW"/>
</dbReference>
<feature type="domain" description="Sulfatase N-terminal" evidence="3">
    <location>
        <begin position="40"/>
        <end position="383"/>
    </location>
</feature>